<keyword evidence="1" id="KW-0812">Transmembrane</keyword>
<reference evidence="2 3" key="1">
    <citation type="submission" date="2016-01" db="EMBL/GenBank/DDBJ databases">
        <authorList>
            <person name="Oliw E.H."/>
        </authorList>
    </citation>
    <scope>NUCLEOTIDE SEQUENCE [LARGE SCALE GENOMIC DNA]</scope>
    <source>
        <strain evidence="2 3">CMW7756A</strain>
    </source>
</reference>
<dbReference type="Proteomes" id="UP000070174">
    <property type="component" value="Unassembled WGS sequence"/>
</dbReference>
<dbReference type="AlphaFoldDB" id="A0A133PSM0"/>
<feature type="transmembrane region" description="Helical" evidence="1">
    <location>
        <begin position="34"/>
        <end position="55"/>
    </location>
</feature>
<dbReference type="RefSeq" id="WP_005956316.1">
    <property type="nucleotide sequence ID" value="NZ_CABJAL010000002.1"/>
</dbReference>
<keyword evidence="1" id="KW-0472">Membrane</keyword>
<evidence type="ECO:0000256" key="1">
    <source>
        <dbReference type="SAM" id="Phobius"/>
    </source>
</evidence>
<accession>A0A133PSM0</accession>
<sequence>MGNHQLRNLFILLVIMGAFDVYRYFTSEIIISDLIYKYIFVIGVFLITCFVVYVISRRNE</sequence>
<dbReference type="EMBL" id="LRQE01000002">
    <property type="protein sequence ID" value="KXA31808.1"/>
    <property type="molecule type" value="Genomic_DNA"/>
</dbReference>
<organism evidence="2">
    <name type="scientific">Peptoniphilus harei</name>
    <dbReference type="NCBI Taxonomy" id="54005"/>
    <lineage>
        <taxon>Bacteria</taxon>
        <taxon>Bacillati</taxon>
        <taxon>Bacillota</taxon>
        <taxon>Tissierellia</taxon>
        <taxon>Tissierellales</taxon>
        <taxon>Peptoniphilaceae</taxon>
        <taxon>Peptoniphilus</taxon>
    </lineage>
</organism>
<comment type="caution">
    <text evidence="2">The sequence shown here is derived from an EMBL/GenBank/DDBJ whole genome shotgun (WGS) entry which is preliminary data.</text>
</comment>
<feature type="transmembrane region" description="Helical" evidence="1">
    <location>
        <begin position="6"/>
        <end position="22"/>
    </location>
</feature>
<protein>
    <submittedName>
        <fullName evidence="2">Uncharacterized protein</fullName>
    </submittedName>
</protein>
<evidence type="ECO:0000313" key="3">
    <source>
        <dbReference type="Proteomes" id="UP000070174"/>
    </source>
</evidence>
<keyword evidence="1" id="KW-1133">Transmembrane helix</keyword>
<proteinExistence type="predicted"/>
<name>A0A133PSM0_9FIRM</name>
<evidence type="ECO:0000313" key="2">
    <source>
        <dbReference type="EMBL" id="KXA31808.1"/>
    </source>
</evidence>
<dbReference type="PATRIC" id="fig|54005.3.peg.58"/>
<gene>
    <name evidence="2" type="ORF">HMPREF3229_00058</name>
</gene>